<evidence type="ECO:0000313" key="1">
    <source>
        <dbReference type="EMBL" id="VVN87959.1"/>
    </source>
</evidence>
<accession>A0A5E7B975</accession>
<protein>
    <submittedName>
        <fullName evidence="1">Uncharacterized protein</fullName>
    </submittedName>
</protein>
<gene>
    <name evidence="1" type="ORF">PS718_01648</name>
</gene>
<sequence length="151" mass="17080">MPLAGLNQDFLDRLGESINSFFNSCHGQPPLASVSPWRAQEIYKFELLLVSQGVIEFGDLVFSLRLIAHSHSALQYAQKDNGAAVEIVNWIIANTKNTDIKKYIDCYEDISLRHKFILSLGLIKTVDLMIDCLMDIPPDERQILTLNMVDI</sequence>
<dbReference type="EMBL" id="CABVHX010000005">
    <property type="protein sequence ID" value="VVN87959.1"/>
    <property type="molecule type" value="Genomic_DNA"/>
</dbReference>
<dbReference type="Proteomes" id="UP000325375">
    <property type="component" value="Unassembled WGS sequence"/>
</dbReference>
<proteinExistence type="predicted"/>
<name>A0A5E7B975_PSEFL</name>
<dbReference type="RefSeq" id="WP_150602399.1">
    <property type="nucleotide sequence ID" value="NZ_CABVHX010000005.1"/>
</dbReference>
<evidence type="ECO:0000313" key="2">
    <source>
        <dbReference type="Proteomes" id="UP000325375"/>
    </source>
</evidence>
<reference evidence="1 2" key="1">
    <citation type="submission" date="2019-09" db="EMBL/GenBank/DDBJ databases">
        <authorList>
            <person name="Chandra G."/>
            <person name="Truman W A."/>
        </authorList>
    </citation>
    <scope>NUCLEOTIDE SEQUENCE [LARGE SCALE GENOMIC DNA]</scope>
    <source>
        <strain evidence="1">PS718</strain>
    </source>
</reference>
<dbReference type="AlphaFoldDB" id="A0A5E7B975"/>
<organism evidence="1 2">
    <name type="scientific">Pseudomonas fluorescens</name>
    <dbReference type="NCBI Taxonomy" id="294"/>
    <lineage>
        <taxon>Bacteria</taxon>
        <taxon>Pseudomonadati</taxon>
        <taxon>Pseudomonadota</taxon>
        <taxon>Gammaproteobacteria</taxon>
        <taxon>Pseudomonadales</taxon>
        <taxon>Pseudomonadaceae</taxon>
        <taxon>Pseudomonas</taxon>
    </lineage>
</organism>